<comment type="caution">
    <text evidence="4">The sequence shown here is derived from an EMBL/GenBank/DDBJ whole genome shotgun (WGS) entry which is preliminary data.</text>
</comment>
<comment type="subcellular location">
    <subcellularLocation>
        <location evidence="1">Nucleus</location>
    </subcellularLocation>
</comment>
<keyword evidence="5" id="KW-1185">Reference proteome</keyword>
<dbReference type="CDD" id="cd12148">
    <property type="entry name" value="fungal_TF_MHR"/>
    <property type="match status" value="1"/>
</dbReference>
<protein>
    <submittedName>
        <fullName evidence="4">Fungal-specific transcription factor domain-containing protein</fullName>
    </submittedName>
</protein>
<keyword evidence="2" id="KW-0539">Nucleus</keyword>
<accession>A0AAN6E3W9</accession>
<sequence length="641" mass="73156">MPLVWQRGFSILENPTEQRFPVKRSNDGASRKRKRRPGEFVFITNILPKRRKNVDKSDRPESSSQTRDTSPSSTSSRRYPLPNARVGALGEVAELSQNHEKVRWAASDVASNSQFRSGPKEDLSSREPENEVLPIAEHDLQSINVTHNSDQEEILPGDRDDDIPSDGWEVVRCDAGEMIMVSSQSDINRPFDHRGYEGRAWREWQSDVEEPSDSLQASTLMCDPEQQLILNCSLGPQLLFENTAQRFSILLDMYDLEYCTYPITVDNGINPFRYRQDTSAGSQHLLHAVIALACHHRQWPSVHEHPPAEVIQHQGQAVKLFRNALETSAADPRRLSMLDTLLALWCMDATQSALSTWRDHLRVAYDLLEGAGGVSSWSLSSRVQAQVSMFMWWDGVVALLSRRPCVFPYSYLETVLPWEGVQSWGFFDLNGCPRELLVPMIQLANLTEILDSSGKLPVSLRELVAGIEENIRNYKPVGGAPADDFVVDLPDEEAEDYFNVATDYYHCCEAFRYALLLYILRVFKRAEGITNYHARLRHLSRLVMDHVISIQDSSSIRKQLLLTIFLAGAETKLDAHRHFIRGYCAKWYEVYGYQMFTTALEILEELWSNSDAGETEIWWGDVLDVRRRTDTRNPMSDFCFG</sequence>
<feature type="compositionally biased region" description="Low complexity" evidence="3">
    <location>
        <begin position="62"/>
        <end position="78"/>
    </location>
</feature>
<evidence type="ECO:0000256" key="2">
    <source>
        <dbReference type="ARBA" id="ARBA00023242"/>
    </source>
</evidence>
<evidence type="ECO:0000256" key="1">
    <source>
        <dbReference type="ARBA" id="ARBA00004123"/>
    </source>
</evidence>
<dbReference type="AlphaFoldDB" id="A0AAN6E3W9"/>
<evidence type="ECO:0000313" key="5">
    <source>
        <dbReference type="Proteomes" id="UP001203852"/>
    </source>
</evidence>
<dbReference type="Pfam" id="PF11951">
    <property type="entry name" value="Fungal_trans_2"/>
    <property type="match status" value="1"/>
</dbReference>
<feature type="region of interest" description="Disordered" evidence="3">
    <location>
        <begin position="107"/>
        <end position="127"/>
    </location>
</feature>
<organism evidence="4 5">
    <name type="scientific">Exophiala viscosa</name>
    <dbReference type="NCBI Taxonomy" id="2486360"/>
    <lineage>
        <taxon>Eukaryota</taxon>
        <taxon>Fungi</taxon>
        <taxon>Dikarya</taxon>
        <taxon>Ascomycota</taxon>
        <taxon>Pezizomycotina</taxon>
        <taxon>Eurotiomycetes</taxon>
        <taxon>Chaetothyriomycetidae</taxon>
        <taxon>Chaetothyriales</taxon>
        <taxon>Herpotrichiellaceae</taxon>
        <taxon>Exophiala</taxon>
    </lineage>
</organism>
<dbReference type="PANTHER" id="PTHR37534">
    <property type="entry name" value="TRANSCRIPTIONAL ACTIVATOR PROTEIN UGA3"/>
    <property type="match status" value="1"/>
</dbReference>
<feature type="compositionally biased region" description="Basic and acidic residues" evidence="3">
    <location>
        <begin position="118"/>
        <end position="127"/>
    </location>
</feature>
<name>A0AAN6E3W9_9EURO</name>
<reference evidence="4" key="1">
    <citation type="journal article" date="2022" name="bioRxiv">
        <title>Deciphering the potential niche of two novel black yeast fungi from a biological soil crust based on their genomes, phenotypes, and melanin regulation.</title>
        <authorList>
            <consortium name="DOE Joint Genome Institute"/>
            <person name="Carr E.C."/>
            <person name="Barton Q."/>
            <person name="Grambo S."/>
            <person name="Sullivan M."/>
            <person name="Renfro C.M."/>
            <person name="Kuo A."/>
            <person name="Pangilinan J."/>
            <person name="Lipzen A."/>
            <person name="Keymanesh K."/>
            <person name="Savage E."/>
            <person name="Barry K."/>
            <person name="Grigoriev I.V."/>
            <person name="Riekhof W.R."/>
            <person name="Harris S.S."/>
        </authorList>
    </citation>
    <scope>NUCLEOTIDE SEQUENCE</scope>
    <source>
        <strain evidence="4">JF 03-4F</strain>
    </source>
</reference>
<feature type="region of interest" description="Disordered" evidence="3">
    <location>
        <begin position="19"/>
        <end position="82"/>
    </location>
</feature>
<dbReference type="InterPro" id="IPR021858">
    <property type="entry name" value="Fun_TF"/>
</dbReference>
<evidence type="ECO:0000313" key="4">
    <source>
        <dbReference type="EMBL" id="KAI1617654.1"/>
    </source>
</evidence>
<proteinExistence type="predicted"/>
<dbReference type="PANTHER" id="PTHR37534:SF46">
    <property type="entry name" value="ZN(II)2CYS6 TRANSCRIPTION FACTOR (EUROFUNG)"/>
    <property type="match status" value="1"/>
</dbReference>
<dbReference type="EMBL" id="MU404350">
    <property type="protein sequence ID" value="KAI1617654.1"/>
    <property type="molecule type" value="Genomic_DNA"/>
</dbReference>
<gene>
    <name evidence="4" type="ORF">EDD36DRAFT_459333</name>
</gene>
<dbReference type="Proteomes" id="UP001203852">
    <property type="component" value="Unassembled WGS sequence"/>
</dbReference>
<dbReference type="GO" id="GO:0005634">
    <property type="term" value="C:nucleus"/>
    <property type="evidence" value="ECO:0007669"/>
    <property type="project" value="UniProtKB-SubCell"/>
</dbReference>
<evidence type="ECO:0000256" key="3">
    <source>
        <dbReference type="SAM" id="MobiDB-lite"/>
    </source>
</evidence>